<proteinExistence type="inferred from homology"/>
<reference evidence="8" key="1">
    <citation type="submission" date="2022-10" db="EMBL/GenBank/DDBJ databases">
        <title>Culturing micro-colonial fungi from biological soil crusts in the Mojave desert and describing Neophaeococcomyces mojavensis, and introducing the new genera and species Taxawa tesnikishii.</title>
        <authorList>
            <person name="Kurbessoian T."/>
            <person name="Stajich J.E."/>
        </authorList>
    </citation>
    <scope>NUCLEOTIDE SEQUENCE</scope>
    <source>
        <strain evidence="8">TK_35</strain>
    </source>
</reference>
<dbReference type="InterPro" id="IPR010982">
    <property type="entry name" value="Lambda_DNA-bd_dom_sf"/>
</dbReference>
<dbReference type="InterPro" id="IPR004482">
    <property type="entry name" value="Mg_chelat-rel"/>
</dbReference>
<keyword evidence="4" id="KW-0547">Nucleotide-binding</keyword>
<dbReference type="Gene3D" id="3.40.50.300">
    <property type="entry name" value="P-loop containing nucleotide triphosphate hydrolases"/>
    <property type="match status" value="1"/>
</dbReference>
<dbReference type="PANTHER" id="PTHR32039">
    <property type="entry name" value="MAGNESIUM-CHELATASE SUBUNIT CHLI"/>
    <property type="match status" value="1"/>
</dbReference>
<evidence type="ECO:0000313" key="8">
    <source>
        <dbReference type="EMBL" id="KAJ9631438.1"/>
    </source>
</evidence>
<dbReference type="InterPro" id="IPR045006">
    <property type="entry name" value="CHLI-like"/>
</dbReference>
<dbReference type="SMART" id="SM00530">
    <property type="entry name" value="HTH_XRE"/>
    <property type="match status" value="1"/>
</dbReference>
<dbReference type="CDD" id="cd00093">
    <property type="entry name" value="HTH_XRE"/>
    <property type="match status" value="1"/>
</dbReference>
<dbReference type="InterPro" id="IPR014721">
    <property type="entry name" value="Ribsml_uS5_D2-typ_fold_subgr"/>
</dbReference>
<evidence type="ECO:0000256" key="3">
    <source>
        <dbReference type="ARBA" id="ARBA00014317"/>
    </source>
</evidence>
<comment type="function">
    <text evidence="6">Transcriptional coactivator that stimulates GCN4-dependent transcriptional activity by bridging the DNA-binding region of GCN4 and TBP (SPT15), thereby recruiting TBP to GCN4-bound promoters. Involved in induction of the ribosome quality control (RQC) pathway; a pathway that degrades nascent peptide chains during problematic translation. Required to prevent stalled ribosomes from frameshifting.</text>
</comment>
<dbReference type="EMBL" id="JAPDRN010000057">
    <property type="protein sequence ID" value="KAJ9631438.1"/>
    <property type="molecule type" value="Genomic_DNA"/>
</dbReference>
<dbReference type="PROSITE" id="PS50943">
    <property type="entry name" value="HTH_CROC1"/>
    <property type="match status" value="1"/>
</dbReference>
<comment type="similarity">
    <text evidence="2">Belongs to the MBF1 family.</text>
</comment>
<organism evidence="8">
    <name type="scientific">Knufia peltigerae</name>
    <dbReference type="NCBI Taxonomy" id="1002370"/>
    <lineage>
        <taxon>Eukaryota</taxon>
        <taxon>Fungi</taxon>
        <taxon>Dikarya</taxon>
        <taxon>Ascomycota</taxon>
        <taxon>Pezizomycotina</taxon>
        <taxon>Eurotiomycetes</taxon>
        <taxon>Chaetothyriomycetidae</taxon>
        <taxon>Chaetothyriales</taxon>
        <taxon>Trichomeriaceae</taxon>
        <taxon>Knufia</taxon>
    </lineage>
</organism>
<dbReference type="Gene3D" id="1.10.260.40">
    <property type="entry name" value="lambda repressor-like DNA-binding domains"/>
    <property type="match status" value="1"/>
</dbReference>
<sequence length="564" mass="60769">MEFRTDSLSARIRVARISNGLSQTDLAKALNVNRATVGHWERELGFVPSIDHLHALSRVTCVSESWLISGDTIADGGKPEGMRLQMEARMLTASRNLPISFLDHIVELMSGWPDKSYMPCRSIPMVIGTSPPHHQAPLRRKPHMSLALVHSRARAGVDAPLVRIEVHLSGGLPVTQIVGLAETSVRESRERVRAALLCARFDFPQRRITLNLAPADLPKEGGRYDLAIALGILAASGQVDPQSLLQYEFLGELGLTGELRPVSGALPAAIAAAEAGRILIVPPGNAAEAALAQHADVRVARTLLECCAGLGNPRLLPQVERVNTTPLPLPDLADVRGQALARRALEVAAAGGHHLLLIGSPGCGKTLLASRLPSLLPDSEEIDALQLAAITSVSGEGLDPKHWRQRPFRAPHHSASAAALVGGGNPPCPGEISLAHHGVLFLDELPEWNRSALETLREPLESGHIRISRAARSVVYPARFQLVAAMNPCPCTYDMKLLLATPDVTQRRDIKSLGETLIGAAWDPFQTSPDRPAHLLSGCWPPGVRLQRATLSEPSRTKNNENLI</sequence>
<dbReference type="GO" id="GO:0005524">
    <property type="term" value="F:ATP binding"/>
    <property type="evidence" value="ECO:0007669"/>
    <property type="project" value="UniProtKB-KW"/>
</dbReference>
<evidence type="ECO:0000256" key="4">
    <source>
        <dbReference type="ARBA" id="ARBA00022741"/>
    </source>
</evidence>
<dbReference type="SUPFAM" id="SSF47413">
    <property type="entry name" value="lambda repressor-like DNA-binding domains"/>
    <property type="match status" value="1"/>
</dbReference>
<dbReference type="Pfam" id="PF01381">
    <property type="entry name" value="HTH_3"/>
    <property type="match status" value="1"/>
</dbReference>
<comment type="pathway">
    <text evidence="1">Porphyrin-containing compound metabolism; chlorophyll biosynthesis.</text>
</comment>
<dbReference type="GO" id="GO:0003677">
    <property type="term" value="F:DNA binding"/>
    <property type="evidence" value="ECO:0007669"/>
    <property type="project" value="InterPro"/>
</dbReference>
<gene>
    <name evidence="8" type="ORF">H2204_008165</name>
</gene>
<keyword evidence="5" id="KW-0067">ATP-binding</keyword>
<evidence type="ECO:0000256" key="2">
    <source>
        <dbReference type="ARBA" id="ARBA00009802"/>
    </source>
</evidence>
<accession>A0AA38Y0L2</accession>
<evidence type="ECO:0000256" key="5">
    <source>
        <dbReference type="ARBA" id="ARBA00022840"/>
    </source>
</evidence>
<dbReference type="InterPro" id="IPR001387">
    <property type="entry name" value="Cro/C1-type_HTH"/>
</dbReference>
<comment type="caution">
    <text evidence="8">The sequence shown here is derived from an EMBL/GenBank/DDBJ whole genome shotgun (WGS) entry which is preliminary data.</text>
</comment>
<evidence type="ECO:0000256" key="1">
    <source>
        <dbReference type="ARBA" id="ARBA00005173"/>
    </source>
</evidence>
<dbReference type="NCBIfam" id="TIGR00368">
    <property type="entry name" value="YifB family Mg chelatase-like AAA ATPase"/>
    <property type="match status" value="1"/>
</dbReference>
<dbReference type="PANTHER" id="PTHR32039:SF7">
    <property type="entry name" value="COMPETENCE PROTEIN COMM"/>
    <property type="match status" value="1"/>
</dbReference>
<evidence type="ECO:0000259" key="7">
    <source>
        <dbReference type="PROSITE" id="PS50943"/>
    </source>
</evidence>
<dbReference type="Pfam" id="PF13541">
    <property type="entry name" value="ChlI"/>
    <property type="match status" value="1"/>
</dbReference>
<dbReference type="Pfam" id="PF01078">
    <property type="entry name" value="Mg_chelatase"/>
    <property type="match status" value="1"/>
</dbReference>
<dbReference type="SUPFAM" id="SSF52540">
    <property type="entry name" value="P-loop containing nucleoside triphosphate hydrolases"/>
    <property type="match status" value="1"/>
</dbReference>
<name>A0AA38Y0L2_9EURO</name>
<dbReference type="AlphaFoldDB" id="A0AA38Y0L2"/>
<protein>
    <recommendedName>
        <fullName evidence="3">Multiprotein-bridging factor 1</fullName>
    </recommendedName>
</protein>
<dbReference type="InterPro" id="IPR000523">
    <property type="entry name" value="Mg_chelatse_chII-like_cat_dom"/>
</dbReference>
<dbReference type="Gene3D" id="3.30.230.10">
    <property type="match status" value="1"/>
</dbReference>
<dbReference type="InterPro" id="IPR020568">
    <property type="entry name" value="Ribosomal_Su5_D2-typ_SF"/>
</dbReference>
<feature type="domain" description="HTH cro/C1-type" evidence="7">
    <location>
        <begin position="12"/>
        <end position="67"/>
    </location>
</feature>
<dbReference type="SUPFAM" id="SSF54211">
    <property type="entry name" value="Ribosomal protein S5 domain 2-like"/>
    <property type="match status" value="1"/>
</dbReference>
<dbReference type="InterPro" id="IPR001208">
    <property type="entry name" value="MCM_dom"/>
</dbReference>
<evidence type="ECO:0000256" key="6">
    <source>
        <dbReference type="ARBA" id="ARBA00035107"/>
    </source>
</evidence>
<dbReference type="InterPro" id="IPR027417">
    <property type="entry name" value="P-loop_NTPase"/>
</dbReference>
<dbReference type="PRINTS" id="PR01657">
    <property type="entry name" value="MCMFAMILY"/>
</dbReference>